<comment type="caution">
    <text evidence="1">The sequence shown here is derived from an EMBL/GenBank/DDBJ whole genome shotgun (WGS) entry which is preliminary data.</text>
</comment>
<protein>
    <submittedName>
        <fullName evidence="1">Uncharacterized protein</fullName>
    </submittedName>
</protein>
<dbReference type="AlphaFoldDB" id="A0AA43KD17"/>
<gene>
    <name evidence="1" type="ORF">NWP17_15230</name>
</gene>
<organism evidence="1 2">
    <name type="scientific">Chrysosporum bergii ANA360D</name>
    <dbReference type="NCBI Taxonomy" id="617107"/>
    <lineage>
        <taxon>Bacteria</taxon>
        <taxon>Bacillati</taxon>
        <taxon>Cyanobacteriota</taxon>
        <taxon>Cyanophyceae</taxon>
        <taxon>Nostocales</taxon>
        <taxon>Nodulariaceae</taxon>
        <taxon>Chrysosporum</taxon>
    </lineage>
</organism>
<accession>A0AA43KD17</accession>
<dbReference type="Proteomes" id="UP001159387">
    <property type="component" value="Unassembled WGS sequence"/>
</dbReference>
<keyword evidence="2" id="KW-1185">Reference proteome</keyword>
<evidence type="ECO:0000313" key="1">
    <source>
        <dbReference type="EMBL" id="MDH6061770.1"/>
    </source>
</evidence>
<evidence type="ECO:0000313" key="2">
    <source>
        <dbReference type="Proteomes" id="UP001159387"/>
    </source>
</evidence>
<dbReference type="RefSeq" id="WP_280655717.1">
    <property type="nucleotide sequence ID" value="NZ_JANQDH010000105.1"/>
</dbReference>
<dbReference type="EMBL" id="JANQDH010000105">
    <property type="protein sequence ID" value="MDH6061770.1"/>
    <property type="molecule type" value="Genomic_DNA"/>
</dbReference>
<reference evidence="1 2" key="1">
    <citation type="journal article" date="2023" name="J. Phycol.">
        <title>Chrysosporum ovalisporum is synonymous with the true-branching cyanobacterium Umezakia natans (Nostocales/Aphanizomenonaceae).</title>
        <authorList>
            <person name="McGregor G.B."/>
            <person name="Sendall B.C."/>
            <person name="Niiyama Y."/>
            <person name="Tuji A."/>
            <person name="Willis A."/>
        </authorList>
    </citation>
    <scope>NUCLEOTIDE SEQUENCE [LARGE SCALE GENOMIC DNA]</scope>
    <source>
        <strain evidence="1 2">ANA360D</strain>
    </source>
</reference>
<sequence length="72" mass="8240">MYTSDKIRVGDKVLVFHPEYVSGKVGVVRGSESKSINTAKERWIIQVESENRDNILVSLNPEEFHKLSHTIK</sequence>
<name>A0AA43KD17_9CYAN</name>
<proteinExistence type="predicted"/>